<accession>A0A941IXC0</accession>
<keyword evidence="4" id="KW-1185">Reference proteome</keyword>
<dbReference type="Pfam" id="PF01553">
    <property type="entry name" value="Acyltransferase"/>
    <property type="match status" value="1"/>
</dbReference>
<dbReference type="GO" id="GO:0016020">
    <property type="term" value="C:membrane"/>
    <property type="evidence" value="ECO:0007669"/>
    <property type="project" value="TreeGrafter"/>
</dbReference>
<dbReference type="PANTHER" id="PTHR43272">
    <property type="entry name" value="LONG-CHAIN-FATTY-ACID--COA LIGASE"/>
    <property type="match status" value="1"/>
</dbReference>
<dbReference type="PANTHER" id="PTHR43272:SF52">
    <property type="entry name" value="AMP-DEPENDENT SYNTHETASE_LIGASE DOMAIN-CONTAINING PROTEIN"/>
    <property type="match status" value="1"/>
</dbReference>
<comment type="catalytic activity">
    <reaction evidence="1">
        <text>a long-chain fatty acid + ATP + CoA = a long-chain fatty acyl-CoA + AMP + diphosphate</text>
        <dbReference type="Rhea" id="RHEA:15421"/>
        <dbReference type="ChEBI" id="CHEBI:30616"/>
        <dbReference type="ChEBI" id="CHEBI:33019"/>
        <dbReference type="ChEBI" id="CHEBI:57287"/>
        <dbReference type="ChEBI" id="CHEBI:57560"/>
        <dbReference type="ChEBI" id="CHEBI:83139"/>
        <dbReference type="ChEBI" id="CHEBI:456215"/>
        <dbReference type="EC" id="6.2.1.3"/>
    </reaction>
    <physiologicalReaction direction="left-to-right" evidence="1">
        <dbReference type="Rhea" id="RHEA:15422"/>
    </physiologicalReaction>
</comment>
<reference evidence="3" key="2">
    <citation type="submission" date="2021-04" db="EMBL/GenBank/DDBJ databases">
        <authorList>
            <person name="Zhang T."/>
            <person name="Zhang Y."/>
            <person name="Lu D."/>
            <person name="Zuo D."/>
            <person name="Du Z."/>
        </authorList>
    </citation>
    <scope>NUCLEOTIDE SEQUENCE</scope>
    <source>
        <strain evidence="3">JR1</strain>
    </source>
</reference>
<feature type="domain" description="Carrier" evidence="2">
    <location>
        <begin position="521"/>
        <end position="597"/>
    </location>
</feature>
<dbReference type="InterPro" id="IPR045851">
    <property type="entry name" value="AMP-bd_C_sf"/>
</dbReference>
<dbReference type="AlphaFoldDB" id="A0A941IXC0"/>
<dbReference type="Pfam" id="PF00501">
    <property type="entry name" value="AMP-binding"/>
    <property type="match status" value="1"/>
</dbReference>
<organism evidence="3 4">
    <name type="scientific">Carboxylicivirga sediminis</name>
    <dbReference type="NCBI Taxonomy" id="2006564"/>
    <lineage>
        <taxon>Bacteria</taxon>
        <taxon>Pseudomonadati</taxon>
        <taxon>Bacteroidota</taxon>
        <taxon>Bacteroidia</taxon>
        <taxon>Marinilabiliales</taxon>
        <taxon>Marinilabiliaceae</taxon>
        <taxon>Carboxylicivirga</taxon>
    </lineage>
</organism>
<dbReference type="EMBL" id="JAGTAR010000020">
    <property type="protein sequence ID" value="MBR8536596.1"/>
    <property type="molecule type" value="Genomic_DNA"/>
</dbReference>
<dbReference type="SUPFAM" id="SSF56801">
    <property type="entry name" value="Acetyl-CoA synthetase-like"/>
    <property type="match status" value="1"/>
</dbReference>
<dbReference type="PROSITE" id="PS00455">
    <property type="entry name" value="AMP_BINDING"/>
    <property type="match status" value="1"/>
</dbReference>
<name>A0A941IXC0_9BACT</name>
<dbReference type="InterPro" id="IPR009081">
    <property type="entry name" value="PP-bd_ACP"/>
</dbReference>
<dbReference type="InterPro" id="IPR036736">
    <property type="entry name" value="ACP-like_sf"/>
</dbReference>
<reference evidence="3" key="1">
    <citation type="journal article" date="2018" name="Int. J. Syst. Evol. Microbiol.">
        <title>Carboxylicivirga sediminis sp. nov., isolated from coastal sediment.</title>
        <authorList>
            <person name="Wang F.Q."/>
            <person name="Ren L.H."/>
            <person name="Zou R.J."/>
            <person name="Sun Y.Z."/>
            <person name="Liu X.J."/>
            <person name="Jiang F."/>
            <person name="Liu L.J."/>
        </authorList>
    </citation>
    <scope>NUCLEOTIDE SEQUENCE</scope>
    <source>
        <strain evidence="3">JR1</strain>
    </source>
</reference>
<evidence type="ECO:0000256" key="1">
    <source>
        <dbReference type="ARBA" id="ARBA00024484"/>
    </source>
</evidence>
<dbReference type="PROSITE" id="PS50075">
    <property type="entry name" value="CARRIER"/>
    <property type="match status" value="1"/>
</dbReference>
<evidence type="ECO:0000313" key="4">
    <source>
        <dbReference type="Proteomes" id="UP000679220"/>
    </source>
</evidence>
<dbReference type="Gene3D" id="1.10.1200.10">
    <property type="entry name" value="ACP-like"/>
    <property type="match status" value="1"/>
</dbReference>
<evidence type="ECO:0000259" key="2">
    <source>
        <dbReference type="PROSITE" id="PS50075"/>
    </source>
</evidence>
<proteinExistence type="predicted"/>
<protein>
    <submittedName>
        <fullName evidence="3">AMP-binding protein</fullName>
    </submittedName>
</protein>
<dbReference type="Gene3D" id="3.40.50.12780">
    <property type="entry name" value="N-terminal domain of ligase-like"/>
    <property type="match status" value="1"/>
</dbReference>
<dbReference type="SMART" id="SM00563">
    <property type="entry name" value="PlsC"/>
    <property type="match status" value="1"/>
</dbReference>
<dbReference type="GO" id="GO:0004467">
    <property type="term" value="F:long-chain fatty acid-CoA ligase activity"/>
    <property type="evidence" value="ECO:0007669"/>
    <property type="project" value="UniProtKB-EC"/>
</dbReference>
<dbReference type="SUPFAM" id="SSF69593">
    <property type="entry name" value="Glycerol-3-phosphate (1)-acyltransferase"/>
    <property type="match status" value="1"/>
</dbReference>
<dbReference type="Gene3D" id="3.30.300.30">
    <property type="match status" value="1"/>
</dbReference>
<dbReference type="InterPro" id="IPR002123">
    <property type="entry name" value="Plipid/glycerol_acylTrfase"/>
</dbReference>
<dbReference type="InterPro" id="IPR042099">
    <property type="entry name" value="ANL_N_sf"/>
</dbReference>
<evidence type="ECO:0000313" key="3">
    <source>
        <dbReference type="EMBL" id="MBR8536596.1"/>
    </source>
</evidence>
<dbReference type="InterPro" id="IPR020845">
    <property type="entry name" value="AMP-binding_CS"/>
</dbReference>
<dbReference type="CDD" id="cd07989">
    <property type="entry name" value="LPLAT_AGPAT-like"/>
    <property type="match status" value="1"/>
</dbReference>
<dbReference type="SUPFAM" id="SSF47336">
    <property type="entry name" value="ACP-like"/>
    <property type="match status" value="1"/>
</dbReference>
<sequence length="824" mass="92148">MIYNAGNKTAVSCGDTKISYDDLKVKIATFAQLLNDIPLNRVAVFSENQVGWIYSFYAGWYNNATIVPIDFMSSEDEVAYILKDCYPEVVFTSKDKKAHLETAIEKAGITTRIFVIEECNELLLADVNSLGTIDTSDDKTAVIIYTSGTTGSPKGVMLSYTNLMANVDAVSNQINIYTKDEVVMMLLPMHHIFPLMGTMIAPLFVGGTIAVSPSMASEDIMKTLQDNKVSIIIGVPRLYSAIRKGIRTKIDSSPIARALFSLAKSLNSKSFSRKVFKSAHQKFGGAVKFMVSGGAALDPEVGDDFKTLGFEVLEGFGMTEAAPMITFTRPGRVRIGSPGEALPGAQIEIRDSEVVVKGPNVMQGYFNRPEETAEVLKDGWLYTGDLGRMDEEGYLYITGRKKEIIVLSNGKNINPSEVETKIENMAACVAEIGVYADLDQLKAIIVPNRAELKGLSNEQVEDKLKWEVIDAYNKSVSPYKKIMDFSVSDDDLPRTRLGKLQRFKLAELAKADKEIEPAIIEKITLEEYKVLVDFISSEKNCNVRPGDHIEYDLALDSLDKVGLLVFIQSTFGIEMEVEQLVSFGSVLELSEYIAEKRTKLAVEKINWSKILKEKVHLQLPRTWFTGALFLKASKYFFHLYFRFKGKGTANIPEGPCIIAPNHQSYFDGLFVASWLKNKSIRNTYFYAKEKHIKSRFLKFFANRHHIIIMDLNKDLKESIQKMGEALKKKKNLIIFPEGTRSFDGSLGEFKKTFAILSRELNVPIVPVSIKGAVNALPRGSKFPRPFKKVSVEFLKPVYPSDESYERLSELVYNSISVNQKLANG</sequence>
<dbReference type="Proteomes" id="UP000679220">
    <property type="component" value="Unassembled WGS sequence"/>
</dbReference>
<dbReference type="GO" id="GO:0016746">
    <property type="term" value="F:acyltransferase activity"/>
    <property type="evidence" value="ECO:0007669"/>
    <property type="project" value="InterPro"/>
</dbReference>
<comment type="caution">
    <text evidence="3">The sequence shown here is derived from an EMBL/GenBank/DDBJ whole genome shotgun (WGS) entry which is preliminary data.</text>
</comment>
<dbReference type="InterPro" id="IPR000873">
    <property type="entry name" value="AMP-dep_synth/lig_dom"/>
</dbReference>
<gene>
    <name evidence="3" type="ORF">KDU71_13560</name>
</gene>
<dbReference type="RefSeq" id="WP_212191624.1">
    <property type="nucleotide sequence ID" value="NZ_JAGTAR010000020.1"/>
</dbReference>
<dbReference type="Pfam" id="PF23562">
    <property type="entry name" value="AMP-binding_C_3"/>
    <property type="match status" value="1"/>
</dbReference>